<proteinExistence type="predicted"/>
<dbReference type="InterPro" id="IPR001763">
    <property type="entry name" value="Rhodanese-like_dom"/>
</dbReference>
<dbReference type="PROSITE" id="PS50206">
    <property type="entry name" value="RHODANESE_3"/>
    <property type="match status" value="1"/>
</dbReference>
<dbReference type="Gene3D" id="3.40.250.10">
    <property type="entry name" value="Rhodanese-like domain"/>
    <property type="match status" value="1"/>
</dbReference>
<sequence length="227" mass="23817">MGLPAPRHNMWVSIVLLGDLLMIRSLFSGALVGILSASTLVAQAQQAGNETSFRFNGEAFTITRAAQVNVNKLVAFARPSLSCEGSCLSPMSAAEGVTTIGELDVMSFMTEQVATGSGLILDARMPEQRAVGFIPASVSVPVPTMAADNPYRVDILRALGAKTAAGVSNFSGAVELVIFDAGPGTTDAQRLISTLLDSGYPAEKVKYYRGGMQVWTALGLTTQETPS</sequence>
<evidence type="ECO:0000313" key="2">
    <source>
        <dbReference type="EMBL" id="CRK75012.1"/>
    </source>
</evidence>
<dbReference type="Pfam" id="PF00581">
    <property type="entry name" value="Rhodanese"/>
    <property type="match status" value="1"/>
</dbReference>
<keyword evidence="3" id="KW-1185">Reference proteome</keyword>
<gene>
    <name evidence="2" type="ORF">NIG5292_01053</name>
</gene>
<dbReference type="AlphaFoldDB" id="A0A0U1NJU7"/>
<organism evidence="2 3">
    <name type="scientific">Nereida ignava</name>
    <dbReference type="NCBI Taxonomy" id="282199"/>
    <lineage>
        <taxon>Bacteria</taxon>
        <taxon>Pseudomonadati</taxon>
        <taxon>Pseudomonadota</taxon>
        <taxon>Alphaproteobacteria</taxon>
        <taxon>Rhodobacterales</taxon>
        <taxon>Roseobacteraceae</taxon>
        <taxon>Nereida</taxon>
    </lineage>
</organism>
<protein>
    <submittedName>
        <fullName evidence="2">Rhodanese-like domain protein</fullName>
    </submittedName>
</protein>
<evidence type="ECO:0000313" key="3">
    <source>
        <dbReference type="Proteomes" id="UP000048949"/>
    </source>
</evidence>
<reference evidence="2 3" key="1">
    <citation type="submission" date="2015-04" db="EMBL/GenBank/DDBJ databases">
        <authorList>
            <person name="Syromyatnikov M.Y."/>
            <person name="Popov V.N."/>
        </authorList>
    </citation>
    <scope>NUCLEOTIDE SEQUENCE [LARGE SCALE GENOMIC DNA]</scope>
    <source>
        <strain evidence="2 3">CECT 5292</strain>
    </source>
</reference>
<dbReference type="EMBL" id="CVQV01000005">
    <property type="protein sequence ID" value="CRK75012.1"/>
    <property type="molecule type" value="Genomic_DNA"/>
</dbReference>
<feature type="domain" description="Rhodanese" evidence="1">
    <location>
        <begin position="114"/>
        <end position="224"/>
    </location>
</feature>
<dbReference type="STRING" id="282199.GCA_001049735_01052"/>
<accession>A0A0U1NJU7</accession>
<dbReference type="InterPro" id="IPR036873">
    <property type="entry name" value="Rhodanese-like_dom_sf"/>
</dbReference>
<dbReference type="Proteomes" id="UP000048949">
    <property type="component" value="Unassembled WGS sequence"/>
</dbReference>
<evidence type="ECO:0000259" key="1">
    <source>
        <dbReference type="PROSITE" id="PS50206"/>
    </source>
</evidence>
<name>A0A0U1NJU7_9RHOB</name>
<dbReference type="SMART" id="SM00450">
    <property type="entry name" value="RHOD"/>
    <property type="match status" value="1"/>
</dbReference>
<dbReference type="SUPFAM" id="SSF52821">
    <property type="entry name" value="Rhodanese/Cell cycle control phosphatase"/>
    <property type="match status" value="1"/>
</dbReference>